<dbReference type="PANTHER" id="PTHR37928">
    <property type="entry name" value="CFEM DOMAIN PROTEIN (AFU_ORTHOLOGUE AFUA_6G14090)"/>
    <property type="match status" value="1"/>
</dbReference>
<keyword evidence="4" id="KW-1003">Cell membrane</keyword>
<evidence type="ECO:0000256" key="2">
    <source>
        <dbReference type="ARBA" id="ARBA00004613"/>
    </source>
</evidence>
<evidence type="ECO:0000256" key="5">
    <source>
        <dbReference type="ARBA" id="ARBA00022525"/>
    </source>
</evidence>
<evidence type="ECO:0000256" key="13">
    <source>
        <dbReference type="ARBA" id="ARBA00023180"/>
    </source>
</evidence>
<evidence type="ECO:0000256" key="17">
    <source>
        <dbReference type="SAM" id="SignalP"/>
    </source>
</evidence>
<dbReference type="SMART" id="SM00747">
    <property type="entry name" value="CFEM"/>
    <property type="match status" value="1"/>
</dbReference>
<dbReference type="Pfam" id="PF05730">
    <property type="entry name" value="CFEM"/>
    <property type="match status" value="1"/>
</dbReference>
<feature type="region of interest" description="Disordered" evidence="16">
    <location>
        <begin position="141"/>
        <end position="167"/>
    </location>
</feature>
<comment type="subcellular location">
    <subcellularLocation>
        <location evidence="1">Cell membrane</location>
        <topology evidence="1">Lipid-anchor</topology>
        <topology evidence="1">GPI-anchor</topology>
    </subcellularLocation>
    <subcellularLocation>
        <location evidence="2">Secreted</location>
    </subcellularLocation>
</comment>
<keyword evidence="14" id="KW-0449">Lipoprotein</keyword>
<name>A0A2J6QGA0_9HELO</name>
<keyword evidence="7" id="KW-0336">GPI-anchor</keyword>
<dbReference type="InterPro" id="IPR008427">
    <property type="entry name" value="Extracellular_membr_CFEM_dom"/>
</dbReference>
<keyword evidence="6 15" id="KW-0349">Heme</keyword>
<evidence type="ECO:0000256" key="4">
    <source>
        <dbReference type="ARBA" id="ARBA00022475"/>
    </source>
</evidence>
<feature type="chain" id="PRO_5014443338" description="CFEM domain-containing protein" evidence="17">
    <location>
        <begin position="19"/>
        <end position="186"/>
    </location>
</feature>
<keyword evidence="12 15" id="KW-1015">Disulfide bond</keyword>
<protein>
    <recommendedName>
        <fullName evidence="18">CFEM domain-containing protein</fullName>
    </recommendedName>
</protein>
<evidence type="ECO:0000256" key="1">
    <source>
        <dbReference type="ARBA" id="ARBA00004609"/>
    </source>
</evidence>
<keyword evidence="10 15" id="KW-0408">Iron</keyword>
<dbReference type="InterPro" id="IPR051735">
    <property type="entry name" value="CFEM_domain"/>
</dbReference>
<evidence type="ECO:0000256" key="11">
    <source>
        <dbReference type="ARBA" id="ARBA00023136"/>
    </source>
</evidence>
<dbReference type="EMBL" id="KZ613470">
    <property type="protein sequence ID" value="PMD25297.1"/>
    <property type="molecule type" value="Genomic_DNA"/>
</dbReference>
<dbReference type="GO" id="GO:0046872">
    <property type="term" value="F:metal ion binding"/>
    <property type="evidence" value="ECO:0007669"/>
    <property type="project" value="UniProtKB-UniRule"/>
</dbReference>
<evidence type="ECO:0000256" key="10">
    <source>
        <dbReference type="ARBA" id="ARBA00023004"/>
    </source>
</evidence>
<keyword evidence="13" id="KW-0325">Glycoprotein</keyword>
<feature type="domain" description="CFEM" evidence="18">
    <location>
        <begin position="1"/>
        <end position="116"/>
    </location>
</feature>
<evidence type="ECO:0000256" key="6">
    <source>
        <dbReference type="ARBA" id="ARBA00022617"/>
    </source>
</evidence>
<dbReference type="GO" id="GO:0005886">
    <property type="term" value="C:plasma membrane"/>
    <property type="evidence" value="ECO:0007669"/>
    <property type="project" value="UniProtKB-SubCell"/>
</dbReference>
<feature type="binding site" description="axial binding residue" evidence="15">
    <location>
        <position position="49"/>
    </location>
    <ligand>
        <name>heme</name>
        <dbReference type="ChEBI" id="CHEBI:30413"/>
    </ligand>
    <ligandPart>
        <name>Fe</name>
        <dbReference type="ChEBI" id="CHEBI:18248"/>
    </ligandPart>
</feature>
<dbReference type="OrthoDB" id="3767534at2759"/>
<sequence>MRFSILAIASALASVVDSQTIQQDTAKLPSCSLSCLSNAITTNDCSITDYVCQCGPHRAAISQAATPCIVASCNTTEALTVQKIVLQICSLALAGVSSSTSGGSPAATGAPVVATSSTVSGMGSQMVSSMGSSMYSVTTATGATPASTTPASSSSSNPAQPSQGAGSRLEAAGAMAVAAFLFSIAL</sequence>
<feature type="signal peptide" evidence="17">
    <location>
        <begin position="1"/>
        <end position="18"/>
    </location>
</feature>
<keyword evidence="8 15" id="KW-0479">Metal-binding</keyword>
<evidence type="ECO:0000256" key="9">
    <source>
        <dbReference type="ARBA" id="ARBA00022729"/>
    </source>
</evidence>
<dbReference type="PROSITE" id="PS52012">
    <property type="entry name" value="CFEM"/>
    <property type="match status" value="1"/>
</dbReference>
<evidence type="ECO:0000256" key="7">
    <source>
        <dbReference type="ARBA" id="ARBA00022622"/>
    </source>
</evidence>
<keyword evidence="20" id="KW-1185">Reference proteome</keyword>
<evidence type="ECO:0000313" key="20">
    <source>
        <dbReference type="Proteomes" id="UP000235672"/>
    </source>
</evidence>
<dbReference type="GO" id="GO:0005576">
    <property type="term" value="C:extracellular region"/>
    <property type="evidence" value="ECO:0007669"/>
    <property type="project" value="UniProtKB-SubCell"/>
</dbReference>
<evidence type="ECO:0000256" key="12">
    <source>
        <dbReference type="ARBA" id="ARBA00023157"/>
    </source>
</evidence>
<keyword evidence="11" id="KW-0472">Membrane</keyword>
<evidence type="ECO:0000256" key="8">
    <source>
        <dbReference type="ARBA" id="ARBA00022723"/>
    </source>
</evidence>
<keyword evidence="9 17" id="KW-0732">Signal</keyword>
<keyword evidence="5" id="KW-0964">Secreted</keyword>
<proteinExistence type="inferred from homology"/>
<comment type="similarity">
    <text evidence="3">Belongs to the RBT5 family.</text>
</comment>
<evidence type="ECO:0000313" key="19">
    <source>
        <dbReference type="EMBL" id="PMD25297.1"/>
    </source>
</evidence>
<dbReference type="GO" id="GO:0098552">
    <property type="term" value="C:side of membrane"/>
    <property type="evidence" value="ECO:0007669"/>
    <property type="project" value="UniProtKB-KW"/>
</dbReference>
<organism evidence="19 20">
    <name type="scientific">Hyaloscypha hepaticicola</name>
    <dbReference type="NCBI Taxonomy" id="2082293"/>
    <lineage>
        <taxon>Eukaryota</taxon>
        <taxon>Fungi</taxon>
        <taxon>Dikarya</taxon>
        <taxon>Ascomycota</taxon>
        <taxon>Pezizomycotina</taxon>
        <taxon>Leotiomycetes</taxon>
        <taxon>Helotiales</taxon>
        <taxon>Hyaloscyphaceae</taxon>
        <taxon>Hyaloscypha</taxon>
    </lineage>
</organism>
<evidence type="ECO:0000256" key="15">
    <source>
        <dbReference type="PROSITE-ProRule" id="PRU01356"/>
    </source>
</evidence>
<reference evidence="19 20" key="1">
    <citation type="submission" date="2016-05" db="EMBL/GenBank/DDBJ databases">
        <title>A degradative enzymes factory behind the ericoid mycorrhizal symbiosis.</title>
        <authorList>
            <consortium name="DOE Joint Genome Institute"/>
            <person name="Martino E."/>
            <person name="Morin E."/>
            <person name="Grelet G."/>
            <person name="Kuo A."/>
            <person name="Kohler A."/>
            <person name="Daghino S."/>
            <person name="Barry K."/>
            <person name="Choi C."/>
            <person name="Cichocki N."/>
            <person name="Clum A."/>
            <person name="Copeland A."/>
            <person name="Hainaut M."/>
            <person name="Haridas S."/>
            <person name="Labutti K."/>
            <person name="Lindquist E."/>
            <person name="Lipzen A."/>
            <person name="Khouja H.-R."/>
            <person name="Murat C."/>
            <person name="Ohm R."/>
            <person name="Olson A."/>
            <person name="Spatafora J."/>
            <person name="Veneault-Fourrey C."/>
            <person name="Henrissat B."/>
            <person name="Grigoriev I."/>
            <person name="Martin F."/>
            <person name="Perotto S."/>
        </authorList>
    </citation>
    <scope>NUCLEOTIDE SEQUENCE [LARGE SCALE GENOMIC DNA]</scope>
    <source>
        <strain evidence="19 20">UAMH 7357</strain>
    </source>
</reference>
<dbReference type="PANTHER" id="PTHR37928:SF2">
    <property type="entry name" value="GPI ANCHORED CFEM DOMAIN PROTEIN (AFU_ORTHOLOGUE AFUA_6G10580)"/>
    <property type="match status" value="1"/>
</dbReference>
<evidence type="ECO:0000256" key="14">
    <source>
        <dbReference type="ARBA" id="ARBA00023288"/>
    </source>
</evidence>
<accession>A0A2J6QGA0</accession>
<gene>
    <name evidence="19" type="ORF">NA56DRAFT_699216</name>
</gene>
<comment type="caution">
    <text evidence="15">Lacks conserved residue(s) required for the propagation of feature annotation.</text>
</comment>
<evidence type="ECO:0000256" key="3">
    <source>
        <dbReference type="ARBA" id="ARBA00010031"/>
    </source>
</evidence>
<feature type="disulfide bond" evidence="15">
    <location>
        <begin position="45"/>
        <end position="52"/>
    </location>
</feature>
<dbReference type="AlphaFoldDB" id="A0A2J6QGA0"/>
<evidence type="ECO:0000259" key="18">
    <source>
        <dbReference type="PROSITE" id="PS52012"/>
    </source>
</evidence>
<evidence type="ECO:0000256" key="16">
    <source>
        <dbReference type="SAM" id="MobiDB-lite"/>
    </source>
</evidence>
<dbReference type="Proteomes" id="UP000235672">
    <property type="component" value="Unassembled WGS sequence"/>
</dbReference>